<dbReference type="Pfam" id="PF07098">
    <property type="entry name" value="DUF1360"/>
    <property type="match status" value="1"/>
</dbReference>
<feature type="transmembrane region" description="Helical" evidence="1">
    <location>
        <begin position="77"/>
        <end position="99"/>
    </location>
</feature>
<proteinExistence type="predicted"/>
<keyword evidence="3" id="KW-1185">Reference proteome</keyword>
<keyword evidence="1" id="KW-0472">Membrane</keyword>
<gene>
    <name evidence="2" type="ORF">DY218_27190</name>
</gene>
<dbReference type="AlphaFoldDB" id="A0A372LZB6"/>
<evidence type="ECO:0000313" key="3">
    <source>
        <dbReference type="Proteomes" id="UP000263094"/>
    </source>
</evidence>
<name>A0A372LZB6_9ACTN</name>
<dbReference type="Proteomes" id="UP000263094">
    <property type="component" value="Unassembled WGS sequence"/>
</dbReference>
<feature type="transmembrane region" description="Helical" evidence="1">
    <location>
        <begin position="111"/>
        <end position="133"/>
    </location>
</feature>
<keyword evidence="1" id="KW-0812">Transmembrane</keyword>
<evidence type="ECO:0000313" key="2">
    <source>
        <dbReference type="EMBL" id="RFU83595.1"/>
    </source>
</evidence>
<organism evidence="2 3">
    <name type="scientific">Streptomyces triticagri</name>
    <dbReference type="NCBI Taxonomy" id="2293568"/>
    <lineage>
        <taxon>Bacteria</taxon>
        <taxon>Bacillati</taxon>
        <taxon>Actinomycetota</taxon>
        <taxon>Actinomycetes</taxon>
        <taxon>Kitasatosporales</taxon>
        <taxon>Streptomycetaceae</taxon>
        <taxon>Streptomyces</taxon>
    </lineage>
</organism>
<protein>
    <submittedName>
        <fullName evidence="2">DUF1360 domain-containing protein</fullName>
    </submittedName>
</protein>
<comment type="caution">
    <text evidence="2">The sequence shown here is derived from an EMBL/GenBank/DDBJ whole genome shotgun (WGS) entry which is preliminary data.</text>
</comment>
<accession>A0A372LZB6</accession>
<dbReference type="InterPro" id="IPR010773">
    <property type="entry name" value="Mycophage_PG1_Gp7"/>
</dbReference>
<dbReference type="RefSeq" id="WP_128558751.1">
    <property type="nucleotide sequence ID" value="NZ_QUAK01000194.1"/>
</dbReference>
<sequence length="151" mass="16404">MTWTLAVIGLLTFGAAARLTRLVTTDTLTAPLREHLARRSGTAQLAAVAARTKPKKDQDKAEQARLDRRVSRRQTTLGFATCDWCVGFWASALTFALLFRYNSGAWPWDFNAVQTFLYAITVLASSYLIGLAAEVLPDGHAGTDPAETAAS</sequence>
<keyword evidence="1" id="KW-1133">Transmembrane helix</keyword>
<dbReference type="EMBL" id="QUAK01000194">
    <property type="protein sequence ID" value="RFU83595.1"/>
    <property type="molecule type" value="Genomic_DNA"/>
</dbReference>
<reference evidence="2 3" key="1">
    <citation type="submission" date="2018-08" db="EMBL/GenBank/DDBJ databases">
        <title>Isolation, diversity and antifungal activity of Actinobacteria from wheat.</title>
        <authorList>
            <person name="Han C."/>
        </authorList>
    </citation>
    <scope>NUCLEOTIDE SEQUENCE [LARGE SCALE GENOMIC DNA]</scope>
    <source>
        <strain evidence="2 3">NEAU-YY421</strain>
    </source>
</reference>
<evidence type="ECO:0000256" key="1">
    <source>
        <dbReference type="SAM" id="Phobius"/>
    </source>
</evidence>